<dbReference type="GO" id="GO:0016788">
    <property type="term" value="F:hydrolase activity, acting on ester bonds"/>
    <property type="evidence" value="ECO:0007669"/>
    <property type="project" value="TreeGrafter"/>
</dbReference>
<reference evidence="3 4" key="1">
    <citation type="submission" date="2019-03" db="EMBL/GenBank/DDBJ databases">
        <title>Genomic Encyclopedia of Type Strains, Phase IV (KMG-IV): sequencing the most valuable type-strain genomes for metagenomic binning, comparative biology and taxonomic classification.</title>
        <authorList>
            <person name="Goeker M."/>
        </authorList>
    </citation>
    <scope>NUCLEOTIDE SEQUENCE [LARGE SCALE GENOMIC DNA]</scope>
    <source>
        <strain evidence="3 4">DSM 14836</strain>
    </source>
</reference>
<keyword evidence="4" id="KW-1185">Reference proteome</keyword>
<organism evidence="3 4">
    <name type="scientific">Tenacibaculum skagerrakense</name>
    <dbReference type="NCBI Taxonomy" id="186571"/>
    <lineage>
        <taxon>Bacteria</taxon>
        <taxon>Pseudomonadati</taxon>
        <taxon>Bacteroidota</taxon>
        <taxon>Flavobacteriia</taxon>
        <taxon>Flavobacteriales</taxon>
        <taxon>Flavobacteriaceae</taxon>
        <taxon>Tenacibaculum</taxon>
    </lineage>
</organism>
<proteinExistence type="inferred from homology"/>
<dbReference type="InterPro" id="IPR000801">
    <property type="entry name" value="Esterase-like"/>
</dbReference>
<comment type="caution">
    <text evidence="3">The sequence shown here is derived from an EMBL/GenBank/DDBJ whole genome shotgun (WGS) entry which is preliminary data.</text>
</comment>
<evidence type="ECO:0000313" key="4">
    <source>
        <dbReference type="Proteomes" id="UP000294564"/>
    </source>
</evidence>
<evidence type="ECO:0000256" key="1">
    <source>
        <dbReference type="ARBA" id="ARBA00005622"/>
    </source>
</evidence>
<dbReference type="Gene3D" id="3.40.50.1820">
    <property type="entry name" value="alpha/beta hydrolase"/>
    <property type="match status" value="1"/>
</dbReference>
<keyword evidence="2 3" id="KW-0378">Hydrolase</keyword>
<dbReference type="Pfam" id="PF00756">
    <property type="entry name" value="Esterase"/>
    <property type="match status" value="1"/>
</dbReference>
<dbReference type="SUPFAM" id="SSF53474">
    <property type="entry name" value="alpha/beta-Hydrolases"/>
    <property type="match status" value="1"/>
</dbReference>
<dbReference type="InterPro" id="IPR052558">
    <property type="entry name" value="Siderophore_Hydrolase_D"/>
</dbReference>
<evidence type="ECO:0000256" key="2">
    <source>
        <dbReference type="ARBA" id="ARBA00022801"/>
    </source>
</evidence>
<comment type="similarity">
    <text evidence="1">Belongs to the esterase D family.</text>
</comment>
<dbReference type="EMBL" id="SLXM01000001">
    <property type="protein sequence ID" value="TCP28665.1"/>
    <property type="molecule type" value="Genomic_DNA"/>
</dbReference>
<evidence type="ECO:0000313" key="3">
    <source>
        <dbReference type="EMBL" id="TCP28665.1"/>
    </source>
</evidence>
<protein>
    <submittedName>
        <fullName evidence="3">Putative alpha/beta superfamily hydrolase</fullName>
    </submittedName>
</protein>
<dbReference type="PANTHER" id="PTHR40841:SF2">
    <property type="entry name" value="SIDEROPHORE-DEGRADING ESTERASE (EUROFUNG)"/>
    <property type="match status" value="1"/>
</dbReference>
<accession>A0A4R2P4I5</accession>
<name>A0A4R2P4I5_9FLAO</name>
<dbReference type="OrthoDB" id="9784036at2"/>
<dbReference type="PANTHER" id="PTHR40841">
    <property type="entry name" value="SIDEROPHORE TRIACETYLFUSARININE C ESTERASE"/>
    <property type="match status" value="1"/>
</dbReference>
<dbReference type="AlphaFoldDB" id="A0A4R2P4I5"/>
<dbReference type="Proteomes" id="UP000294564">
    <property type="component" value="Unassembled WGS sequence"/>
</dbReference>
<dbReference type="InterPro" id="IPR029058">
    <property type="entry name" value="AB_hydrolase_fold"/>
</dbReference>
<sequence>MFEIIITKLLYLIYYQLTILYPQLLNVCYNKNQKFMKQNIIIVILSFLFTNIYGQKNELGYKTESHKIYSSDNDEYLLKVTFPRNYDPNKEYKTLYYLDAYWLTEIVLGSYTILDLCDYVENIVFVGVSLHGSEKDWNTQRNMDFTPTPFQNLGLLDKLKEKDEKNKMKITITSGAGNLFNKNSTGGANLFLDFLENDIINFIENKYPNLNKRKGLLGHSLGGLFGFYTLKNRPELFQDLLLISASLSWNSSEIVSEEFFSKLLKSKTDIKLYHSYGTDEVKATVKSNNTLSEMITQKEIKNFNYNFSPIKKANHHSVLSRAIYDGLLYLYRK</sequence>
<gene>
    <name evidence="3" type="ORF">EV195_101846</name>
</gene>